<keyword evidence="6" id="KW-0808">Transferase</keyword>
<feature type="region of interest" description="Disordered" evidence="12">
    <location>
        <begin position="450"/>
        <end position="475"/>
    </location>
</feature>
<dbReference type="InterPro" id="IPR013780">
    <property type="entry name" value="Glyco_hydro_b"/>
</dbReference>
<protein>
    <recommendedName>
        <fullName evidence="4">4-alpha-glucanotransferase</fullName>
        <ecNumber evidence="4">2.4.1.25</ecNumber>
    </recommendedName>
    <alternativeName>
        <fullName evidence="10">Amylomaltase</fullName>
    </alternativeName>
    <alternativeName>
        <fullName evidence="11">Disproportionating enzyme</fullName>
    </alternativeName>
</protein>
<evidence type="ECO:0000256" key="3">
    <source>
        <dbReference type="ARBA" id="ARBA00008061"/>
    </source>
</evidence>
<dbReference type="Gene3D" id="2.60.40.10">
    <property type="entry name" value="Immunoglobulins"/>
    <property type="match status" value="1"/>
</dbReference>
<feature type="compositionally biased region" description="Basic and acidic residues" evidence="12">
    <location>
        <begin position="450"/>
        <end position="461"/>
    </location>
</feature>
<dbReference type="SUPFAM" id="SSF51011">
    <property type="entry name" value="Glycosyl hydrolase domain"/>
    <property type="match status" value="1"/>
</dbReference>
<evidence type="ECO:0000256" key="11">
    <source>
        <dbReference type="ARBA" id="ARBA00031501"/>
    </source>
</evidence>
<keyword evidence="8" id="KW-0119">Carbohydrate metabolism</keyword>
<evidence type="ECO:0000256" key="6">
    <source>
        <dbReference type="ARBA" id="ARBA00022679"/>
    </source>
</evidence>
<gene>
    <name evidence="14" type="primary">glgX</name>
    <name evidence="14" type="ORF">AMST5_03520</name>
</gene>
<feature type="domain" description="Glycosyl hydrolase family 13 catalytic" evidence="13">
    <location>
        <begin position="150"/>
        <end position="550"/>
    </location>
</feature>
<accession>A0AA48RFF8</accession>
<evidence type="ECO:0000256" key="9">
    <source>
        <dbReference type="ARBA" id="ARBA00023295"/>
    </source>
</evidence>
<evidence type="ECO:0000256" key="12">
    <source>
        <dbReference type="SAM" id="MobiDB-lite"/>
    </source>
</evidence>
<dbReference type="InterPro" id="IPR011837">
    <property type="entry name" value="Glycogen_debranch_GlgX"/>
</dbReference>
<comment type="similarity">
    <text evidence="2">Belongs to the disproportionating enzyme family.</text>
</comment>
<dbReference type="SMART" id="SM00642">
    <property type="entry name" value="Aamy"/>
    <property type="match status" value="1"/>
</dbReference>
<dbReference type="PANTHER" id="PTHR43002">
    <property type="entry name" value="GLYCOGEN DEBRANCHING ENZYME"/>
    <property type="match status" value="1"/>
</dbReference>
<evidence type="ECO:0000259" key="13">
    <source>
        <dbReference type="SMART" id="SM00642"/>
    </source>
</evidence>
<evidence type="ECO:0000256" key="4">
    <source>
        <dbReference type="ARBA" id="ARBA00012560"/>
    </source>
</evidence>
<dbReference type="NCBIfam" id="TIGR02100">
    <property type="entry name" value="glgX_debranch"/>
    <property type="match status" value="1"/>
</dbReference>
<proteinExistence type="inferred from homology"/>
<evidence type="ECO:0000256" key="8">
    <source>
        <dbReference type="ARBA" id="ARBA00023277"/>
    </source>
</evidence>
<dbReference type="NCBIfam" id="TIGR00217">
    <property type="entry name" value="malQ"/>
    <property type="match status" value="1"/>
</dbReference>
<dbReference type="InterPro" id="IPR013783">
    <property type="entry name" value="Ig-like_fold"/>
</dbReference>
<keyword evidence="9 14" id="KW-0326">Glycosidase</keyword>
<dbReference type="InterPro" id="IPR003385">
    <property type="entry name" value="Glyco_hydro_77"/>
</dbReference>
<comment type="catalytic activity">
    <reaction evidence="1">
        <text>Transfers a segment of a (1-&gt;4)-alpha-D-glucan to a new position in an acceptor, which may be glucose or a (1-&gt;4)-alpha-D-glucan.</text>
        <dbReference type="EC" id="2.4.1.25"/>
    </reaction>
</comment>
<dbReference type="GO" id="GO:0005980">
    <property type="term" value="P:glycogen catabolic process"/>
    <property type="evidence" value="ECO:0007669"/>
    <property type="project" value="InterPro"/>
</dbReference>
<dbReference type="EC" id="2.4.1.25" evidence="4"/>
<evidence type="ECO:0000313" key="14">
    <source>
        <dbReference type="EMBL" id="CAJ0884395.1"/>
    </source>
</evidence>
<dbReference type="GO" id="GO:0004135">
    <property type="term" value="F:amylo-alpha-1,6-glucosidase activity"/>
    <property type="evidence" value="ECO:0007669"/>
    <property type="project" value="InterPro"/>
</dbReference>
<dbReference type="InterPro" id="IPR044505">
    <property type="entry name" value="GlgX_Isoamylase_N_E_set"/>
</dbReference>
<keyword evidence="5" id="KW-0328">Glycosyltransferase</keyword>
<dbReference type="SUPFAM" id="SSF81296">
    <property type="entry name" value="E set domains"/>
    <property type="match status" value="1"/>
</dbReference>
<dbReference type="InterPro" id="IPR006047">
    <property type="entry name" value="GH13_cat_dom"/>
</dbReference>
<dbReference type="InterPro" id="IPR014756">
    <property type="entry name" value="Ig_E-set"/>
</dbReference>
<dbReference type="Gene3D" id="3.20.20.80">
    <property type="entry name" value="Glycosidases"/>
    <property type="match status" value="2"/>
</dbReference>
<dbReference type="Pfam" id="PF21226">
    <property type="entry name" value="MalQ_N"/>
    <property type="match status" value="1"/>
</dbReference>
<dbReference type="CDD" id="cd11326">
    <property type="entry name" value="AmyAc_Glg_debranch"/>
    <property type="match status" value="1"/>
</dbReference>
<evidence type="ECO:0000256" key="1">
    <source>
        <dbReference type="ARBA" id="ARBA00000439"/>
    </source>
</evidence>
<evidence type="ECO:0000256" key="10">
    <source>
        <dbReference type="ARBA" id="ARBA00031423"/>
    </source>
</evidence>
<dbReference type="InterPro" id="IPR017853">
    <property type="entry name" value="GH"/>
</dbReference>
<dbReference type="Gene3D" id="2.60.40.1180">
    <property type="entry name" value="Golgi alpha-mannosidase II"/>
    <property type="match status" value="1"/>
</dbReference>
<reference evidence="14" key="1">
    <citation type="submission" date="2023-07" db="EMBL/GenBank/DDBJ databases">
        <authorList>
            <person name="Pelsma A.J. K."/>
        </authorList>
    </citation>
    <scope>NUCLEOTIDE SEQUENCE</scope>
</reference>
<keyword evidence="7 14" id="KW-0378">Hydrolase</keyword>
<dbReference type="InterPro" id="IPR004193">
    <property type="entry name" value="Glyco_hydro_13_N"/>
</dbReference>
<evidence type="ECO:0000256" key="7">
    <source>
        <dbReference type="ARBA" id="ARBA00022801"/>
    </source>
</evidence>
<evidence type="ECO:0000256" key="5">
    <source>
        <dbReference type="ARBA" id="ARBA00022676"/>
    </source>
</evidence>
<dbReference type="EMBL" id="OY288114">
    <property type="protein sequence ID" value="CAJ0884395.1"/>
    <property type="molecule type" value="Genomic_DNA"/>
</dbReference>
<dbReference type="Pfam" id="PF02446">
    <property type="entry name" value="Glyco_hydro_77"/>
    <property type="match status" value="1"/>
</dbReference>
<sequence length="1370" mass="149729">MSRVTTGAPEPLGVTLDEAGANVSVFSAHAEAIYLCLFDEADRESERISLSRSGDVFCAHVRGLSEGQRYGFRAYGPDAPGHRFNGAKLLVDPYALALDRPLKLHSSLFAYGEAADADSAPFMAKSVMTRVAAAPVIRPRTPWRDTIIYELHVKGFTATHPDVPQDLRGTFKGLAHEAAIGHLKKLGVTTIELLPCAAWIDERHLPPLGLSNYWGYNPIAMMAPDARLAPGGWKEVREAVAALHDAGLEVILDVVFNHSGESDELGPTLSFRGLDNATYYRLAEDPTRYVNDAGCGNSLAFERAPVVRLAMDALRAWAIYGGVDGFRFDLATTLARGANGFDPDAPFLTALRQDPVLRELKLIAEPWDIGPGGYQLGRFPAPFAEWNDRYRDSARRFWRGDATGVSELATRVAGSQDVFARRDPSKNVNFIVAHDGFTLRDLVSYSHKHNDANGESNRDGANENSSWNNGAEGETNDPAILAARAQDQRNLLATLLFSRGTPMLAMGSELGQTQYGNNNAYAQDNETGWLDWANADGALIDTTARLIALRKGNIALRDDRFLDGDMHDAALLPDVQWLRPDGAPMQEEDWRRGDAETLFAALYAKENRALVILHRGETARQVTAPEPREGFEWRLAFDASQGGARLGEALITTPPRAALLLVEEKSARAFAAPAVDDALLAQLAQGAGVATQWRDVEGVDHDVPRDTLRALLAGLRLPANTRADARDSLALLAKTQDRRTLPQSVVARENEPATLRLHPEDASAPARLFLTHEDGREEAVAIALQPCDWRSADGRACHGWRAQLPALPAGRYRLRADDETESALIVAPSQCWSAGDSRVFGLSVQLYALRRDGDQGIGDFTTLSRLAQKCREAGAALVAINPLHALFPQDRMRASPYYPSDRRFLDPLYIDLANVTDAAFDVAAARALRDADMVDYPAVQALKAAALEKAFAAFDDLARRQPGAAPVVDFDAFRAEGGDALARFSLFEAISEKRRGQSWADWPQALRDAESNSLACFARSHETRLRFHQFLQWRADRQFGEAAKAAPICRDLAVGAAPDGCESWRNAASLIDGFSIGAPPDPFSRDGQNWGLPAPNPLAVNADGGADFADLLRANMRHAGALRVDHVMGLARLFLVPQGEKASAGAYVSYPLELMLANLALESRRARCAVIGEDLGTLPWGFRERLEAANVMSYRVLWFEREGEGFLRPRDYPARAMACVSTHDLPTLAGWWEGADIAEKQALGLVSSETANADRARRETDKVALLAALRGEGLIGARRESEPFDDALAQALHAFVARTPCTLAVAQLDDLAGETVAVNLPGTDRERDNWRRKLRAPAESLFATRRALAILDGLRRRNLDDISAAYFAEH</sequence>
<name>A0AA48RFF8_9ZZZZ</name>
<dbReference type="Pfam" id="PF02922">
    <property type="entry name" value="CBM_48"/>
    <property type="match status" value="1"/>
</dbReference>
<organism evidence="14">
    <name type="scientific">freshwater sediment metagenome</name>
    <dbReference type="NCBI Taxonomy" id="556182"/>
    <lineage>
        <taxon>unclassified sequences</taxon>
        <taxon>metagenomes</taxon>
        <taxon>ecological metagenomes</taxon>
    </lineage>
</organism>
<dbReference type="GO" id="GO:0004134">
    <property type="term" value="F:4-alpha-glucanotransferase activity"/>
    <property type="evidence" value="ECO:0007669"/>
    <property type="project" value="UniProtKB-EC"/>
</dbReference>
<evidence type="ECO:0000256" key="2">
    <source>
        <dbReference type="ARBA" id="ARBA00005684"/>
    </source>
</evidence>
<dbReference type="SUPFAM" id="SSF51445">
    <property type="entry name" value="(Trans)glycosidases"/>
    <property type="match status" value="2"/>
</dbReference>
<dbReference type="CDD" id="cd02856">
    <property type="entry name" value="E_set_GDE_Isoamylase_N"/>
    <property type="match status" value="1"/>
</dbReference>
<comment type="similarity">
    <text evidence="3">Belongs to the glycosyl hydrolase 13 family.</text>
</comment>
<dbReference type="InterPro" id="IPR048458">
    <property type="entry name" value="MalQ_N"/>
</dbReference>